<keyword evidence="7" id="KW-1185">Reference proteome</keyword>
<dbReference type="Pfam" id="PF02872">
    <property type="entry name" value="5_nucleotid_C"/>
    <property type="match status" value="1"/>
</dbReference>
<feature type="region of interest" description="Disordered" evidence="2">
    <location>
        <begin position="1"/>
        <end position="96"/>
    </location>
</feature>
<dbReference type="SUPFAM" id="SSF56300">
    <property type="entry name" value="Metallo-dependent phosphatases"/>
    <property type="match status" value="1"/>
</dbReference>
<dbReference type="Pfam" id="PF00149">
    <property type="entry name" value="Metallophos"/>
    <property type="match status" value="1"/>
</dbReference>
<comment type="caution">
    <text evidence="6">The sequence shown here is derived from an EMBL/GenBank/DDBJ whole genome shotgun (WGS) entry which is preliminary data.</text>
</comment>
<dbReference type="Gene3D" id="3.60.21.10">
    <property type="match status" value="1"/>
</dbReference>
<name>A0ABS4SYQ2_9MICC</name>
<keyword evidence="6" id="KW-0378">Hydrolase</keyword>
<dbReference type="PANTHER" id="PTHR11575">
    <property type="entry name" value="5'-NUCLEOTIDASE-RELATED"/>
    <property type="match status" value="1"/>
</dbReference>
<feature type="compositionally biased region" description="Low complexity" evidence="2">
    <location>
        <begin position="57"/>
        <end position="74"/>
    </location>
</feature>
<feature type="compositionally biased region" description="Acidic residues" evidence="2">
    <location>
        <begin position="746"/>
        <end position="756"/>
    </location>
</feature>
<organism evidence="6 7">
    <name type="scientific">Nesterenkonia lacusekhoensis</name>
    <dbReference type="NCBI Taxonomy" id="150832"/>
    <lineage>
        <taxon>Bacteria</taxon>
        <taxon>Bacillati</taxon>
        <taxon>Actinomycetota</taxon>
        <taxon>Actinomycetes</taxon>
        <taxon>Micrococcales</taxon>
        <taxon>Micrococcaceae</taxon>
        <taxon>Nesterenkonia</taxon>
    </lineage>
</organism>
<keyword evidence="3" id="KW-0472">Membrane</keyword>
<gene>
    <name evidence="6" type="ORF">JOF45_000347</name>
</gene>
<dbReference type="EMBL" id="JAGINX010000001">
    <property type="protein sequence ID" value="MBP2317328.1"/>
    <property type="molecule type" value="Genomic_DNA"/>
</dbReference>
<dbReference type="Gene3D" id="3.90.780.10">
    <property type="entry name" value="5'-Nucleotidase, C-terminal domain"/>
    <property type="match status" value="1"/>
</dbReference>
<feature type="region of interest" description="Disordered" evidence="2">
    <location>
        <begin position="710"/>
        <end position="827"/>
    </location>
</feature>
<dbReference type="EC" id="3.1.3.5" evidence="6"/>
<dbReference type="InterPro" id="IPR029052">
    <property type="entry name" value="Metallo-depent_PP-like"/>
</dbReference>
<reference evidence="6 7" key="1">
    <citation type="submission" date="2021-03" db="EMBL/GenBank/DDBJ databases">
        <title>Sequencing the genomes of 1000 actinobacteria strains.</title>
        <authorList>
            <person name="Klenk H.-P."/>
        </authorList>
    </citation>
    <scope>NUCLEOTIDE SEQUENCE [LARGE SCALE GENOMIC DNA]</scope>
    <source>
        <strain evidence="6 7">DSM 12544</strain>
    </source>
</reference>
<keyword evidence="3" id="KW-1133">Transmembrane helix</keyword>
<dbReference type="InterPro" id="IPR006179">
    <property type="entry name" value="5_nucleotidase/apyrase"/>
</dbReference>
<keyword evidence="3" id="KW-0812">Transmembrane</keyword>
<keyword evidence="1" id="KW-0732">Signal</keyword>
<feature type="compositionally biased region" description="Low complexity" evidence="2">
    <location>
        <begin position="26"/>
        <end position="50"/>
    </location>
</feature>
<feature type="compositionally biased region" description="Low complexity" evidence="2">
    <location>
        <begin position="727"/>
        <end position="745"/>
    </location>
</feature>
<dbReference type="InterPro" id="IPR004843">
    <property type="entry name" value="Calcineurin-like_PHP"/>
</dbReference>
<evidence type="ECO:0000256" key="1">
    <source>
        <dbReference type="ARBA" id="ARBA00022729"/>
    </source>
</evidence>
<protein>
    <submittedName>
        <fullName evidence="6">5'-nucleotidase</fullName>
        <ecNumber evidence="6">3.1.3.5</ecNumber>
    </submittedName>
</protein>
<proteinExistence type="predicted"/>
<evidence type="ECO:0000313" key="6">
    <source>
        <dbReference type="EMBL" id="MBP2317328.1"/>
    </source>
</evidence>
<dbReference type="PANTHER" id="PTHR11575:SF24">
    <property type="entry name" value="5'-NUCLEOTIDASE"/>
    <property type="match status" value="1"/>
</dbReference>
<evidence type="ECO:0000256" key="2">
    <source>
        <dbReference type="SAM" id="MobiDB-lite"/>
    </source>
</evidence>
<dbReference type="SUPFAM" id="SSF55816">
    <property type="entry name" value="5'-nucleotidase (syn. UDP-sugar hydrolase), C-terminal domain"/>
    <property type="match status" value="1"/>
</dbReference>
<feature type="domain" description="5'-Nucleotidase C-terminal" evidence="5">
    <location>
        <begin position="405"/>
        <end position="546"/>
    </location>
</feature>
<sequence>MTAAPDSAERTPDEDARQRRPWPRRATAAGLAAVLLAPAPSAAASTAESPQAEDAESQAQQAEETQEDGATQEGPDQDEASSQEDTADQESGQDDELVDFSIVASNDFHGRVEESASVLACTVDDYRAQNPNTLFASAGDNIGASTFTSFIQQDEPSIEALNAMDLDVSALGNHEFDQGAADMDDRVIPMSDFPWIGANIRDAETGEHLYGPYSIHEVGGVRVAFIGLITEGMPSLVSPDGIEGIEWTSMSQEANHYAEHLTENDLADVVTVLVHEGLPSTSPDSASGLPFGGLIENAHPEIDAIMSGHTHQSYVHDVDGTWLAQAGEYGDYVNVLDFSFDPSTGELVESEAELVELFPGGEPRCEGHPEVDQIVSDAVSTADELGSEVIAETAGEVPFARAVNSEGSENRSAASTLGELIADAQLWAIRQNQPDVDFAVTNAGGLRGDLPLGQLTYRDLGDVQPFANTLVNVELTGEQVYRLFEEQWREDGSFSKHAQSSEVRYTYDASAPDGEHIEQVIIEGEPVDPDATYTVGMNSYMASGGGVEVPLEAASTQDTGMNDLEAFVEYAREQEVLEPALDRRAVGTTWVSGHPSETVYAPGDELALDLSGLAYSSEDVPVGESVSVSLAGFDLDDFDIDAEYADASDLRGTAEIRAEVPAALEFSGSVSPGLGAMSASSDGAEQTEMPLVIQEETTGTELTIPMTVQSSAAGQDSTGGDADEGAPAGTDGPDSSDGSAGTDGTDGSEDTEEATDTDSAGTDPAGADPQDASVEDSPDEESADQQAASGEESEDPAAGADGPAAETSAAGAGEAPAQESAAAQDGSLAVTGAQVAWIAMAAALLLGVGTLLLVRSRQRRAG</sequence>
<evidence type="ECO:0000259" key="4">
    <source>
        <dbReference type="Pfam" id="PF00149"/>
    </source>
</evidence>
<evidence type="ECO:0000313" key="7">
    <source>
        <dbReference type="Proteomes" id="UP001519331"/>
    </source>
</evidence>
<feature type="compositionally biased region" description="Acidic residues" evidence="2">
    <location>
        <begin position="75"/>
        <end position="96"/>
    </location>
</feature>
<accession>A0ABS4SYQ2</accession>
<feature type="transmembrane region" description="Helical" evidence="3">
    <location>
        <begin position="835"/>
        <end position="854"/>
    </location>
</feature>
<dbReference type="InterPro" id="IPR008334">
    <property type="entry name" value="5'-Nucleotdase_C"/>
</dbReference>
<dbReference type="GO" id="GO:0008253">
    <property type="term" value="F:5'-nucleotidase activity"/>
    <property type="evidence" value="ECO:0007669"/>
    <property type="project" value="UniProtKB-EC"/>
</dbReference>
<feature type="compositionally biased region" description="Acidic residues" evidence="2">
    <location>
        <begin position="773"/>
        <end position="783"/>
    </location>
</feature>
<dbReference type="RefSeq" id="WP_210047512.1">
    <property type="nucleotide sequence ID" value="NZ_JAGINX010000001.1"/>
</dbReference>
<dbReference type="InterPro" id="IPR036907">
    <property type="entry name" value="5'-Nucleotdase_C_sf"/>
</dbReference>
<evidence type="ECO:0000259" key="5">
    <source>
        <dbReference type="Pfam" id="PF02872"/>
    </source>
</evidence>
<dbReference type="PRINTS" id="PR01607">
    <property type="entry name" value="APYRASEFAMLY"/>
</dbReference>
<feature type="domain" description="Calcineurin-like phosphoesterase" evidence="4">
    <location>
        <begin position="101"/>
        <end position="312"/>
    </location>
</feature>
<feature type="compositionally biased region" description="Basic and acidic residues" evidence="2">
    <location>
        <begin position="7"/>
        <end position="18"/>
    </location>
</feature>
<dbReference type="Proteomes" id="UP001519331">
    <property type="component" value="Unassembled WGS sequence"/>
</dbReference>
<evidence type="ECO:0000256" key="3">
    <source>
        <dbReference type="SAM" id="Phobius"/>
    </source>
</evidence>
<feature type="compositionally biased region" description="Low complexity" evidence="2">
    <location>
        <begin position="796"/>
        <end position="826"/>
    </location>
</feature>